<proteinExistence type="predicted"/>
<reference evidence="4" key="1">
    <citation type="journal article" date="2020" name="mSystems">
        <title>Genome- and Community-Level Interaction Insights into Carbon Utilization and Element Cycling Functions of Hydrothermarchaeota in Hydrothermal Sediment.</title>
        <authorList>
            <person name="Zhou Z."/>
            <person name="Liu Y."/>
            <person name="Xu W."/>
            <person name="Pan J."/>
            <person name="Luo Z.H."/>
            <person name="Li M."/>
        </authorList>
    </citation>
    <scope>NUCLEOTIDE SEQUENCE [LARGE SCALE GENOMIC DNA]</scope>
    <source>
        <strain evidence="4">SpSt-116</strain>
    </source>
</reference>
<dbReference type="PANTHER" id="PTHR32114">
    <property type="entry name" value="ABC TRANSPORTER ABCH.3"/>
    <property type="match status" value="1"/>
</dbReference>
<feature type="coiled-coil region" evidence="2">
    <location>
        <begin position="616"/>
        <end position="674"/>
    </location>
</feature>
<evidence type="ECO:0000259" key="3">
    <source>
        <dbReference type="Pfam" id="PF13514"/>
    </source>
</evidence>
<accession>A0A7C1GMY1</accession>
<name>A0A7C1GMY1_9CREN</name>
<feature type="coiled-coil region" evidence="2">
    <location>
        <begin position="454"/>
        <end position="531"/>
    </location>
</feature>
<feature type="domain" description="YhaN AAA" evidence="3">
    <location>
        <begin position="24"/>
        <end position="49"/>
    </location>
</feature>
<gene>
    <name evidence="4" type="ORF">ENN26_02165</name>
</gene>
<evidence type="ECO:0000256" key="1">
    <source>
        <dbReference type="ARBA" id="ARBA00023054"/>
    </source>
</evidence>
<organism evidence="4">
    <name type="scientific">Thermofilum adornatum</name>
    <dbReference type="NCBI Taxonomy" id="1365176"/>
    <lineage>
        <taxon>Archaea</taxon>
        <taxon>Thermoproteota</taxon>
        <taxon>Thermoprotei</taxon>
        <taxon>Thermofilales</taxon>
        <taxon>Thermofilaceae</taxon>
        <taxon>Thermofilum</taxon>
    </lineage>
</organism>
<evidence type="ECO:0000256" key="2">
    <source>
        <dbReference type="SAM" id="Coils"/>
    </source>
</evidence>
<sequence length="837" mass="97887">MVTIISLKANNFRRLNFKDPLYFPKGLSIIRGRNEAGKSTILEAILFGIYGDFNILREIRGDRQAKLLDVVNHASNRAKVEVTFEVEGKKFRVERIIEKVGENARQVDARLFDVTSGNERLLASGTQRVNEEIVKLIRVDWREMIASNVIAQKDLERLIRLGKTDREKIINMFMGLESYNKAIETLQEEKRTKNAELEKKETKKKDLEDYLRTLMNLEEELKKHKEELQAIEQILPSLEEEEKRLSETVKYLEELHKKLQERKSLLKEKKYLEENLKRNEKELLETRKKIELAKHELAEAEEKLKQLQQEKEVLEKELTQIEKEYRDAQSLLAKISELWNNLQESKRELENLEDEISIKSEKLKTIEKLNAEMVQISEELKNTEEEIRKVRIPPLYIYSSIGLALLGLLLSILNLPAGLAILFSSLVPIFVGQQNKQKTLLYLQEKKSQLLSRRSVKEGELRLLEREREEYEKLLKRKAELEEKQKQTLGQLKSMAKLEDATVLEQYVARLQEEVEKLQKKTEERRKHYQQILSETSKTDQNIHNLKKTLEDLSINENARNKDIANIREQLKAVEEQYASIHVPQPPFEIEGLLMPVSEEDVEDVEAILQVYHRKYESKTREVASKKAEKNRLEQYIRQVKEQLEELPKIKEDLDRLEKEVKNLKIEVEAREKAIQVLRDISSKRRSMFAPSVEQNMNWIVSYVTGGRYKAVKINPDNYDIEVYDAEAGRWMRRDIYSGGTNDQFLLAMRIAFTLALLPSAKGTYPRFLFLDEPLGSSDQERRQQIVKLLANELTRVFDQVFLITHVEIEEPPNSTLIELVDGKVAETRKITSQEEG</sequence>
<dbReference type="Gene3D" id="3.40.50.300">
    <property type="entry name" value="P-loop containing nucleotide triphosphate hydrolases"/>
    <property type="match status" value="2"/>
</dbReference>
<dbReference type="PANTHER" id="PTHR32114:SF2">
    <property type="entry name" value="ABC TRANSPORTER ABCH.3"/>
    <property type="match status" value="1"/>
</dbReference>
<dbReference type="InterPro" id="IPR027417">
    <property type="entry name" value="P-loop_NTPase"/>
</dbReference>
<dbReference type="EMBL" id="DSAY01000041">
    <property type="protein sequence ID" value="HDP14571.1"/>
    <property type="molecule type" value="Genomic_DNA"/>
</dbReference>
<dbReference type="InterPro" id="IPR038734">
    <property type="entry name" value="YhaN_AAA"/>
</dbReference>
<comment type="caution">
    <text evidence="4">The sequence shown here is derived from an EMBL/GenBank/DDBJ whole genome shotgun (WGS) entry which is preliminary data.</text>
</comment>
<dbReference type="AlphaFoldDB" id="A0A7C1GMY1"/>
<keyword evidence="1 2" id="KW-0175">Coiled coil</keyword>
<protein>
    <submittedName>
        <fullName evidence="4">SMC family ATPase</fullName>
    </submittedName>
</protein>
<dbReference type="Pfam" id="PF13514">
    <property type="entry name" value="AAA_27"/>
    <property type="match status" value="1"/>
</dbReference>
<feature type="coiled-coil region" evidence="2">
    <location>
        <begin position="176"/>
        <end position="386"/>
    </location>
</feature>
<evidence type="ECO:0000313" key="4">
    <source>
        <dbReference type="EMBL" id="HDP14571.1"/>
    </source>
</evidence>
<dbReference type="SUPFAM" id="SSF52540">
    <property type="entry name" value="P-loop containing nucleoside triphosphate hydrolases"/>
    <property type="match status" value="1"/>
</dbReference>